<keyword evidence="2" id="KW-0067">ATP-binding</keyword>
<proteinExistence type="predicted"/>
<dbReference type="Proteomes" id="UP000466535">
    <property type="component" value="Unassembled WGS sequence"/>
</dbReference>
<dbReference type="PANTHER" id="PTHR30121">
    <property type="entry name" value="UNCHARACTERIZED PROTEIN YJGR-RELATED"/>
    <property type="match status" value="1"/>
</dbReference>
<dbReference type="PANTHER" id="PTHR30121:SF11">
    <property type="entry name" value="AAA+ ATPASE DOMAIN-CONTAINING PROTEIN"/>
    <property type="match status" value="1"/>
</dbReference>
<evidence type="ECO:0000313" key="3">
    <source>
        <dbReference type="Proteomes" id="UP000466535"/>
    </source>
</evidence>
<gene>
    <name evidence="2" type="ORF">GRX03_12350</name>
</gene>
<dbReference type="InterPro" id="IPR051162">
    <property type="entry name" value="T4SS_component"/>
</dbReference>
<feature type="region of interest" description="Disordered" evidence="1">
    <location>
        <begin position="317"/>
        <end position="358"/>
    </location>
</feature>
<evidence type="ECO:0000256" key="1">
    <source>
        <dbReference type="SAM" id="MobiDB-lite"/>
    </source>
</evidence>
<keyword evidence="2" id="KW-0547">Nucleotide-binding</keyword>
<dbReference type="AlphaFoldDB" id="A0A6B0TAZ7"/>
<name>A0A6B0TAZ7_9EURY</name>
<protein>
    <submittedName>
        <fullName evidence="2">ATP-binding protein</fullName>
    </submittedName>
</protein>
<dbReference type="EMBL" id="WUUT01000004">
    <property type="protein sequence ID" value="MXR52391.1"/>
    <property type="molecule type" value="Genomic_DNA"/>
</dbReference>
<dbReference type="OrthoDB" id="10575at2157"/>
<dbReference type="Gene3D" id="3.40.50.300">
    <property type="entry name" value="P-loop containing nucleotide triphosphate hydrolases"/>
    <property type="match status" value="1"/>
</dbReference>
<evidence type="ECO:0000313" key="2">
    <source>
        <dbReference type="EMBL" id="MXR52391.1"/>
    </source>
</evidence>
<feature type="compositionally biased region" description="Basic and acidic residues" evidence="1">
    <location>
        <begin position="327"/>
        <end position="353"/>
    </location>
</feature>
<organism evidence="2 3">
    <name type="scientific">Halovenus carboxidivorans</name>
    <dbReference type="NCBI Taxonomy" id="2692199"/>
    <lineage>
        <taxon>Archaea</taxon>
        <taxon>Methanobacteriati</taxon>
        <taxon>Methanobacteriota</taxon>
        <taxon>Stenosarchaea group</taxon>
        <taxon>Halobacteria</taxon>
        <taxon>Halobacteriales</taxon>
        <taxon>Haloarculaceae</taxon>
        <taxon>Halovenus</taxon>
    </lineage>
</organism>
<comment type="caution">
    <text evidence="2">The sequence shown here is derived from an EMBL/GenBank/DDBJ whole genome shotgun (WGS) entry which is preliminary data.</text>
</comment>
<accession>A0A6B0TAZ7</accession>
<sequence>MDEIDRPFWAFDLKQDYRHVEDILVLPWTEFRFNPLKPPENVPPRRWAQVFAEVFGHATALLSGSKNYLMKKIIELYRLYNLFNRNSPPFPSLHELELLVKKDGINFVRKQADYRDTLLNRLESMNLVAGTVFDCSQGYSVEELLQEDVVFEFDGLSRDVQNFLMEILFAYVYEYRLAQNQRGEGLNHVFFLDEGKRIFSVYKERQDASGIPEIDELTAKMREFGEGLVVADQEASKLTDSIKANTYTKVLLPTAGRKQFQAMTEAMNLSERQAEFAQELDTGEAIIQVGSRGPVPVKLTNYQLEKEVTDRKLEKRQRNRWEQLSYEPRKTTQSFDDKIAPGRSEEVPDREIPEDPTEVDLSNEADRLLKDVIENPFKPLTDRYQEFSSSYKGNKAKNKLVDQGVVIERKVKNSENRKLLQLTEKGRDHVEQNTDLDPEHEGRGGIVHRYWQQFIRDAFEEAGWHAFLEKFDADVYVNMGNTELAVEVAMGDNPREIKHVEKHLEKDFIVWIASRNKEIQEGLKQRMQEQGLNPDQVVFRLLREFLNR</sequence>
<dbReference type="GO" id="GO:0005524">
    <property type="term" value="F:ATP binding"/>
    <property type="evidence" value="ECO:0007669"/>
    <property type="project" value="UniProtKB-KW"/>
</dbReference>
<reference evidence="2 3" key="1">
    <citation type="submission" date="2019-12" db="EMBL/GenBank/DDBJ databases">
        <title>Isolation and characterization of three novel carbon monoxide-oxidizing members of Halobacteria from salione crusts and soils.</title>
        <authorList>
            <person name="Myers M.R."/>
            <person name="King G.M."/>
        </authorList>
    </citation>
    <scope>NUCLEOTIDE SEQUENCE [LARGE SCALE GENOMIC DNA]</scope>
    <source>
        <strain evidence="2 3">WSH3</strain>
    </source>
</reference>
<dbReference type="SUPFAM" id="SSF52540">
    <property type="entry name" value="P-loop containing nucleoside triphosphate hydrolases"/>
    <property type="match status" value="1"/>
</dbReference>
<keyword evidence="3" id="KW-1185">Reference proteome</keyword>
<dbReference type="InterPro" id="IPR027417">
    <property type="entry name" value="P-loop_NTPase"/>
</dbReference>